<comment type="caution">
    <text evidence="2">The sequence shown here is derived from an EMBL/GenBank/DDBJ whole genome shotgun (WGS) entry which is preliminary data.</text>
</comment>
<reference evidence="2 3" key="1">
    <citation type="submission" date="2023-07" db="EMBL/GenBank/DDBJ databases">
        <title>Sequencing the genomes of 1000 actinobacteria strains.</title>
        <authorList>
            <person name="Klenk H.-P."/>
        </authorList>
    </citation>
    <scope>NUCLEOTIDE SEQUENCE [LARGE SCALE GENOMIC DNA]</scope>
    <source>
        <strain evidence="2 3">GD13</strain>
    </source>
</reference>
<keyword evidence="3" id="KW-1185">Reference proteome</keyword>
<dbReference type="Pfam" id="PF13649">
    <property type="entry name" value="Methyltransf_25"/>
    <property type="match status" value="1"/>
</dbReference>
<organism evidence="2 3">
    <name type="scientific">Nocardioides massiliensis</name>
    <dbReference type="NCBI Taxonomy" id="1325935"/>
    <lineage>
        <taxon>Bacteria</taxon>
        <taxon>Bacillati</taxon>
        <taxon>Actinomycetota</taxon>
        <taxon>Actinomycetes</taxon>
        <taxon>Propionibacteriales</taxon>
        <taxon>Nocardioidaceae</taxon>
        <taxon>Nocardioides</taxon>
    </lineage>
</organism>
<accession>A0ABT9NKY5</accession>
<dbReference type="InterPro" id="IPR029063">
    <property type="entry name" value="SAM-dependent_MTases_sf"/>
</dbReference>
<gene>
    <name evidence="2" type="ORF">J2S59_000820</name>
</gene>
<keyword evidence="2" id="KW-0808">Transferase</keyword>
<evidence type="ECO:0000313" key="3">
    <source>
        <dbReference type="Proteomes" id="UP001240447"/>
    </source>
</evidence>
<dbReference type="GO" id="GO:0032259">
    <property type="term" value="P:methylation"/>
    <property type="evidence" value="ECO:0007669"/>
    <property type="project" value="UniProtKB-KW"/>
</dbReference>
<dbReference type="Proteomes" id="UP001240447">
    <property type="component" value="Unassembled WGS sequence"/>
</dbReference>
<name>A0ABT9NKY5_9ACTN</name>
<feature type="domain" description="Methyltransferase" evidence="1">
    <location>
        <begin position="41"/>
        <end position="136"/>
    </location>
</feature>
<dbReference type="RefSeq" id="WP_068120761.1">
    <property type="nucleotide sequence ID" value="NZ_CCXJ01000304.1"/>
</dbReference>
<keyword evidence="2" id="KW-0489">Methyltransferase</keyword>
<dbReference type="GO" id="GO:0008168">
    <property type="term" value="F:methyltransferase activity"/>
    <property type="evidence" value="ECO:0007669"/>
    <property type="project" value="UniProtKB-KW"/>
</dbReference>
<dbReference type="CDD" id="cd02440">
    <property type="entry name" value="AdoMet_MTases"/>
    <property type="match status" value="1"/>
</dbReference>
<dbReference type="Gene3D" id="3.40.50.150">
    <property type="entry name" value="Vaccinia Virus protein VP39"/>
    <property type="match status" value="1"/>
</dbReference>
<dbReference type="EMBL" id="JAUSQM010000001">
    <property type="protein sequence ID" value="MDP9821011.1"/>
    <property type="molecule type" value="Genomic_DNA"/>
</dbReference>
<protein>
    <submittedName>
        <fullName evidence="2">SAM-dependent methyltransferase</fullName>
    </submittedName>
</protein>
<evidence type="ECO:0000313" key="2">
    <source>
        <dbReference type="EMBL" id="MDP9821011.1"/>
    </source>
</evidence>
<proteinExistence type="predicted"/>
<evidence type="ECO:0000259" key="1">
    <source>
        <dbReference type="Pfam" id="PF13649"/>
    </source>
</evidence>
<dbReference type="SUPFAM" id="SSF53335">
    <property type="entry name" value="S-adenosyl-L-methionine-dependent methyltransferases"/>
    <property type="match status" value="1"/>
</dbReference>
<dbReference type="InterPro" id="IPR041698">
    <property type="entry name" value="Methyltransf_25"/>
</dbReference>
<sequence>MSSSSPAGPTRYAHLAFNAPMSTARADALVSRLAATRPTRVVDIGCGWAELLIRLAARAPGVEAVGLDSDGALLARGRAAAAERGVAVRLVEGPADDLVASLEPADVVLCIGSSHALGADLPAALAALWELVRPDGRVVLGEGFWEPTGPVDETLVWDDVRQLPDLAGLVDRGVAAGFVPLWVERANADEWDTFESGYLADVGEWLVAGAPGAEPDEVAERRRAYDEHRERWLRGYRHGLGFAYVTLGRPVGS</sequence>